<keyword evidence="9 10" id="KW-0472">Membrane</keyword>
<evidence type="ECO:0000313" key="12">
    <source>
        <dbReference type="RefSeq" id="XP_030544140.1"/>
    </source>
</evidence>
<reference evidence="11" key="1">
    <citation type="submission" date="2025-05" db="UniProtKB">
        <authorList>
            <consortium name="RefSeq"/>
        </authorList>
    </citation>
    <scope>NUCLEOTIDE SEQUENCE [LARGE SCALE GENOMIC DNA]</scope>
</reference>
<evidence type="ECO:0000313" key="11">
    <source>
        <dbReference type="Proteomes" id="UP000827889"/>
    </source>
</evidence>
<keyword evidence="8 10" id="KW-1133">Transmembrane helix</keyword>
<dbReference type="FunFam" id="1.20.1280.290:FF:000014">
    <property type="entry name" value="Bidirectional sugar transporter SWEET"/>
    <property type="match status" value="1"/>
</dbReference>
<feature type="transmembrane region" description="Helical" evidence="10">
    <location>
        <begin position="128"/>
        <end position="148"/>
    </location>
</feature>
<dbReference type="Gene3D" id="1.20.1280.290">
    <property type="match status" value="2"/>
</dbReference>
<feature type="transmembrane region" description="Helical" evidence="10">
    <location>
        <begin position="160"/>
        <end position="182"/>
    </location>
</feature>
<keyword evidence="11" id="KW-1185">Reference proteome</keyword>
<evidence type="ECO:0000256" key="2">
    <source>
        <dbReference type="ARBA" id="ARBA00007809"/>
    </source>
</evidence>
<evidence type="ECO:0000256" key="7">
    <source>
        <dbReference type="ARBA" id="ARBA00022737"/>
    </source>
</evidence>
<evidence type="ECO:0000256" key="3">
    <source>
        <dbReference type="ARBA" id="ARBA00022448"/>
    </source>
</evidence>
<dbReference type="GO" id="GO:0051119">
    <property type="term" value="F:sugar transmembrane transporter activity"/>
    <property type="evidence" value="ECO:0007669"/>
    <property type="project" value="InterPro"/>
</dbReference>
<keyword evidence="7" id="KW-0677">Repeat</keyword>
<protein>
    <recommendedName>
        <fullName evidence="10">Bidirectional sugar transporter SWEET</fullName>
    </recommendedName>
</protein>
<dbReference type="PANTHER" id="PTHR10791:SF44">
    <property type="entry name" value="BIDIRECTIONAL SUGAR TRANSPORTER SWEET1"/>
    <property type="match status" value="1"/>
</dbReference>
<evidence type="ECO:0000256" key="10">
    <source>
        <dbReference type="RuleBase" id="RU910715"/>
    </source>
</evidence>
<comment type="similarity">
    <text evidence="2 10">Belongs to the SWEET sugar transporter family.</text>
</comment>
<proteinExistence type="inferred from homology"/>
<evidence type="ECO:0000256" key="1">
    <source>
        <dbReference type="ARBA" id="ARBA00004651"/>
    </source>
</evidence>
<dbReference type="RefSeq" id="XP_030544140.1">
    <property type="nucleotide sequence ID" value="XM_030688280.1"/>
</dbReference>
<dbReference type="KEGG" id="rarg:115750741"/>
<comment type="function">
    <text evidence="10">Mediates both low-affinity uptake and efflux of sugar across the membrane.</text>
</comment>
<dbReference type="Pfam" id="PF03083">
    <property type="entry name" value="MtN3_slv"/>
    <property type="match status" value="2"/>
</dbReference>
<dbReference type="Proteomes" id="UP000827889">
    <property type="component" value="Chromosome 2"/>
</dbReference>
<comment type="subcellular location">
    <subcellularLocation>
        <location evidence="1 10">Cell membrane</location>
        <topology evidence="1 10">Multi-pass membrane protein</topology>
    </subcellularLocation>
</comment>
<feature type="transmembrane region" description="Helical" evidence="10">
    <location>
        <begin position="188"/>
        <end position="209"/>
    </location>
</feature>
<dbReference type="GO" id="GO:0051260">
    <property type="term" value="P:protein homooligomerization"/>
    <property type="evidence" value="ECO:0007669"/>
    <property type="project" value="UniProtKB-ARBA"/>
</dbReference>
<evidence type="ECO:0000256" key="6">
    <source>
        <dbReference type="ARBA" id="ARBA00022692"/>
    </source>
</evidence>
<reference evidence="12" key="2">
    <citation type="submission" date="2025-08" db="UniProtKB">
        <authorList>
            <consortium name="RefSeq"/>
        </authorList>
    </citation>
    <scope>IDENTIFICATION</scope>
    <source>
        <tissue evidence="12">Leaf</tissue>
    </source>
</reference>
<evidence type="ECO:0000256" key="8">
    <source>
        <dbReference type="ARBA" id="ARBA00022989"/>
    </source>
</evidence>
<feature type="transmembrane region" description="Helical" evidence="10">
    <location>
        <begin position="71"/>
        <end position="90"/>
    </location>
</feature>
<dbReference type="InterPro" id="IPR047664">
    <property type="entry name" value="SWEET"/>
</dbReference>
<dbReference type="AlphaFoldDB" id="A0A8B8QAK8"/>
<organism evidence="11 12">
    <name type="scientific">Rhodamnia argentea</name>
    <dbReference type="NCBI Taxonomy" id="178133"/>
    <lineage>
        <taxon>Eukaryota</taxon>
        <taxon>Viridiplantae</taxon>
        <taxon>Streptophyta</taxon>
        <taxon>Embryophyta</taxon>
        <taxon>Tracheophyta</taxon>
        <taxon>Spermatophyta</taxon>
        <taxon>Magnoliopsida</taxon>
        <taxon>eudicotyledons</taxon>
        <taxon>Gunneridae</taxon>
        <taxon>Pentapetalae</taxon>
        <taxon>rosids</taxon>
        <taxon>malvids</taxon>
        <taxon>Myrtales</taxon>
        <taxon>Myrtaceae</taxon>
        <taxon>Myrtoideae</taxon>
        <taxon>Myrteae</taxon>
        <taxon>Australasian group</taxon>
        <taxon>Rhodamnia</taxon>
    </lineage>
</organism>
<feature type="transmembrane region" description="Helical" evidence="10">
    <location>
        <begin position="39"/>
        <end position="59"/>
    </location>
</feature>
<gene>
    <name evidence="12" type="primary">LOC115750741</name>
</gene>
<dbReference type="PANTHER" id="PTHR10791">
    <property type="entry name" value="RAG1-ACTIVATING PROTEIN 1"/>
    <property type="match status" value="1"/>
</dbReference>
<keyword evidence="6 10" id="KW-0812">Transmembrane</keyword>
<keyword evidence="5 10" id="KW-0762">Sugar transport</keyword>
<dbReference type="GeneID" id="115750741"/>
<evidence type="ECO:0000256" key="9">
    <source>
        <dbReference type="ARBA" id="ARBA00023136"/>
    </source>
</evidence>
<evidence type="ECO:0000256" key="5">
    <source>
        <dbReference type="ARBA" id="ARBA00022597"/>
    </source>
</evidence>
<dbReference type="OrthoDB" id="409725at2759"/>
<feature type="transmembrane region" description="Helical" evidence="10">
    <location>
        <begin position="6"/>
        <end position="27"/>
    </location>
</feature>
<dbReference type="InterPro" id="IPR004316">
    <property type="entry name" value="SWEET_rpt"/>
</dbReference>
<keyword evidence="3 10" id="KW-0813">Transport</keyword>
<dbReference type="FunFam" id="1.20.1280.290:FF:000002">
    <property type="entry name" value="Bidirectional sugar transporter SWEET"/>
    <property type="match status" value="1"/>
</dbReference>
<evidence type="ECO:0000256" key="4">
    <source>
        <dbReference type="ARBA" id="ARBA00022475"/>
    </source>
</evidence>
<sequence length="243" mass="26872">MNVLRFLSGVLGNAAGLFLFLAPMVTFKRIISSRSTEQFSGVPYVMTFLNCIAFTWYGLPFVSRNNLLLSTINGIGGVIEFTYVVIFLIYAQKKERTKVMGLFALITTLFLAIAFVSLLALHGNTRKFFCGVAAALFSTIMYASPLSVMRLVIKTKSVEFMPFFLSLFAFLSGASWLTYGLLSGDPFVIVPNGLGTGLGIAQLILYAIYCKNKSHTQNIIKDDFTEMDPEKADQAKKPDSHHP</sequence>
<dbReference type="GO" id="GO:0005886">
    <property type="term" value="C:plasma membrane"/>
    <property type="evidence" value="ECO:0007669"/>
    <property type="project" value="UniProtKB-SubCell"/>
</dbReference>
<keyword evidence="4" id="KW-1003">Cell membrane</keyword>
<feature type="transmembrane region" description="Helical" evidence="10">
    <location>
        <begin position="102"/>
        <end position="122"/>
    </location>
</feature>
<accession>A0A8B8QAK8</accession>
<name>A0A8B8QAK8_9MYRT</name>